<dbReference type="Proteomes" id="UP000595420">
    <property type="component" value="Chromosome"/>
</dbReference>
<proteinExistence type="inferred from homology"/>
<accession>A0A7T5BI63</accession>
<dbReference type="GO" id="GO:0052689">
    <property type="term" value="F:carboxylic ester hydrolase activity"/>
    <property type="evidence" value="ECO:0007669"/>
    <property type="project" value="UniProtKB-ARBA"/>
</dbReference>
<protein>
    <submittedName>
        <fullName evidence="4">Alpha/beta fold hydrolase</fullName>
    </submittedName>
</protein>
<dbReference type="AlphaFoldDB" id="A0A7T5BI63"/>
<comment type="similarity">
    <text evidence="2">Belongs to the AB hydrolase superfamily. FUS2 hydrolase family.</text>
</comment>
<evidence type="ECO:0000313" key="4">
    <source>
        <dbReference type="EMBL" id="QQD74126.1"/>
    </source>
</evidence>
<dbReference type="EMBL" id="CP059488">
    <property type="protein sequence ID" value="QQD74126.1"/>
    <property type="molecule type" value="Genomic_DNA"/>
</dbReference>
<organism evidence="4 5">
    <name type="scientific">Acidithiobacillus ferrivorans</name>
    <dbReference type="NCBI Taxonomy" id="160808"/>
    <lineage>
        <taxon>Bacteria</taxon>
        <taxon>Pseudomonadati</taxon>
        <taxon>Pseudomonadota</taxon>
        <taxon>Acidithiobacillia</taxon>
        <taxon>Acidithiobacillales</taxon>
        <taxon>Acidithiobacillaceae</taxon>
        <taxon>Acidithiobacillus</taxon>
    </lineage>
</organism>
<dbReference type="Pfam" id="PF12697">
    <property type="entry name" value="Abhydrolase_6"/>
    <property type="match status" value="1"/>
</dbReference>
<dbReference type="SUPFAM" id="SSF53474">
    <property type="entry name" value="alpha/beta-Hydrolases"/>
    <property type="match status" value="1"/>
</dbReference>
<keyword evidence="1 4" id="KW-0378">Hydrolase</keyword>
<dbReference type="InterPro" id="IPR050261">
    <property type="entry name" value="FrsA_esterase"/>
</dbReference>
<evidence type="ECO:0000256" key="2">
    <source>
        <dbReference type="ARBA" id="ARBA00038115"/>
    </source>
</evidence>
<name>A0A7T5BI63_9PROT</name>
<dbReference type="InterPro" id="IPR000073">
    <property type="entry name" value="AB_hydrolase_1"/>
</dbReference>
<dbReference type="PANTHER" id="PTHR22946">
    <property type="entry name" value="DIENELACTONE HYDROLASE DOMAIN-CONTAINING PROTEIN-RELATED"/>
    <property type="match status" value="1"/>
</dbReference>
<evidence type="ECO:0000313" key="5">
    <source>
        <dbReference type="Proteomes" id="UP000595420"/>
    </source>
</evidence>
<dbReference type="Gene3D" id="3.40.50.1820">
    <property type="entry name" value="alpha/beta hydrolase"/>
    <property type="match status" value="1"/>
</dbReference>
<evidence type="ECO:0000259" key="3">
    <source>
        <dbReference type="Pfam" id="PF12697"/>
    </source>
</evidence>
<evidence type="ECO:0000256" key="1">
    <source>
        <dbReference type="ARBA" id="ARBA00022801"/>
    </source>
</evidence>
<gene>
    <name evidence="4" type="ORF">H2515_00970</name>
</gene>
<dbReference type="InterPro" id="IPR029058">
    <property type="entry name" value="AB_hydrolase_fold"/>
</dbReference>
<dbReference type="PANTHER" id="PTHR22946:SF9">
    <property type="entry name" value="POLYKETIDE TRANSFERASE AF380"/>
    <property type="match status" value="1"/>
</dbReference>
<sequence length="245" mass="26854">MSLATEGSKRLFAWYIPAPQITSSPLPVPVIAVIHGWGGNAEMMLPFAPVLHRAGYPLLFFDARNHGKSDTDDFSSMPKFAEDLEHAIDWLEARPDVAPGRVAILGHSLGAAAALLVASRRRVAGVVSIGAFAHPAVVMRRLMAAHHVPYWPVGRWVLKTVERQIGVSFADIAPIATIQRIKCPVLLVHGEDDAQVPVADARAIYAQRKNERVQLWVLPKAGHNSIHKIEDYGAQLVAFWDTIFG</sequence>
<feature type="domain" description="AB hydrolase-1" evidence="3">
    <location>
        <begin position="33"/>
        <end position="228"/>
    </location>
</feature>
<reference evidence="4 5" key="1">
    <citation type="submission" date="2020-07" db="EMBL/GenBank/DDBJ databases">
        <title>Complete genome sequence analysis of Acidithiobacillus ferrivorans XJFY6S-08 reveals extreme environmental adaptation to alpine acid mine drainage.</title>
        <authorList>
            <person name="Yan L."/>
            <person name="Ni Y."/>
        </authorList>
    </citation>
    <scope>NUCLEOTIDE SEQUENCE [LARGE SCALE GENOMIC DNA]</scope>
    <source>
        <strain evidence="4 5">XJFY6S-08</strain>
    </source>
</reference>